<dbReference type="Proteomes" id="UP000195062">
    <property type="component" value="Unassembled WGS sequence"/>
</dbReference>
<keyword evidence="2" id="KW-1185">Reference proteome</keyword>
<sequence>MTREPEPEHPHHPRARYHQGAWRVQVASQPVLGYVVPTVRAAGADPVFEASVCEASVFEIYADAVDDSGRRVWVSTAVTLEDAVAWMREHDMELLSFAGEHARRRRELATGMLPTHY</sequence>
<dbReference type="RefSeq" id="WP_153259412.1">
    <property type="nucleotide sequence ID" value="NZ_JAVDJH010000052.1"/>
</dbReference>
<reference evidence="1 2" key="1">
    <citation type="submission" date="2016-08" db="EMBL/GenBank/DDBJ databases">
        <title>Genome sequence of Clavibacter michiganensis subsp. michiganensis strain CASJ007.</title>
        <authorList>
            <person name="Thapa S.P."/>
            <person name="Coaker G."/>
        </authorList>
    </citation>
    <scope>NUCLEOTIDE SEQUENCE [LARGE SCALE GENOMIC DNA]</scope>
    <source>
        <strain evidence="1">CASJ007</strain>
    </source>
</reference>
<evidence type="ECO:0000313" key="1">
    <source>
        <dbReference type="EMBL" id="OUE04325.1"/>
    </source>
</evidence>
<accession>A0A251XLG8</accession>
<evidence type="ECO:0000313" key="2">
    <source>
        <dbReference type="Proteomes" id="UP000195062"/>
    </source>
</evidence>
<comment type="caution">
    <text evidence="1">The sequence shown here is derived from an EMBL/GenBank/DDBJ whole genome shotgun (WGS) entry which is preliminary data.</text>
</comment>
<proteinExistence type="predicted"/>
<name>A0A251XLG8_CLAMM</name>
<dbReference type="AlphaFoldDB" id="A0A251XLG8"/>
<dbReference type="EMBL" id="MDHH01000001">
    <property type="protein sequence ID" value="OUE04325.1"/>
    <property type="molecule type" value="Genomic_DNA"/>
</dbReference>
<organism evidence="1 2">
    <name type="scientific">Clavibacter michiganensis subsp. michiganensis</name>
    <dbReference type="NCBI Taxonomy" id="33013"/>
    <lineage>
        <taxon>Bacteria</taxon>
        <taxon>Bacillati</taxon>
        <taxon>Actinomycetota</taxon>
        <taxon>Actinomycetes</taxon>
        <taxon>Micrococcales</taxon>
        <taxon>Microbacteriaceae</taxon>
        <taxon>Clavibacter</taxon>
    </lineage>
</organism>
<protein>
    <submittedName>
        <fullName evidence="1">Uncharacterized protein</fullName>
    </submittedName>
</protein>
<gene>
    <name evidence="1" type="ORF">CMMCAS07_05215</name>
</gene>